<dbReference type="NCBIfam" id="TIGR00249">
    <property type="entry name" value="sixA"/>
    <property type="match status" value="1"/>
</dbReference>
<comment type="caution">
    <text evidence="2">The sequence shown here is derived from an EMBL/GenBank/DDBJ whole genome shotgun (WGS) entry which is preliminary data.</text>
</comment>
<dbReference type="RefSeq" id="WP_157402324.1">
    <property type="nucleotide sequence ID" value="NZ_JABULY010000002.1"/>
</dbReference>
<dbReference type="EMBL" id="JABUMC010000017">
    <property type="protein sequence ID" value="MBV6547222.1"/>
    <property type="molecule type" value="Genomic_DNA"/>
</dbReference>
<dbReference type="AlphaFoldDB" id="A0A949T8J7"/>
<dbReference type="GeneID" id="65548106"/>
<dbReference type="EMBL" id="JABULY010000002">
    <property type="protein sequence ID" value="MBV6531595.1"/>
    <property type="molecule type" value="Genomic_DNA"/>
</dbReference>
<dbReference type="Gene3D" id="3.40.50.1240">
    <property type="entry name" value="Phosphoglycerate mutase-like"/>
    <property type="match status" value="1"/>
</dbReference>
<dbReference type="Pfam" id="PF00300">
    <property type="entry name" value="His_Phos_1"/>
    <property type="match status" value="1"/>
</dbReference>
<dbReference type="Proteomes" id="UP001196379">
    <property type="component" value="Unassembled WGS sequence"/>
</dbReference>
<organism evidence="2 3">
    <name type="scientific">Ursidibacter maritimus</name>
    <dbReference type="NCBI Taxonomy" id="1331689"/>
    <lineage>
        <taxon>Bacteria</taxon>
        <taxon>Pseudomonadati</taxon>
        <taxon>Pseudomonadota</taxon>
        <taxon>Gammaproteobacteria</taxon>
        <taxon>Pasteurellales</taxon>
        <taxon>Pasteurellaceae</taxon>
        <taxon>Ursidibacter</taxon>
    </lineage>
</organism>
<dbReference type="GO" id="GO:0005737">
    <property type="term" value="C:cytoplasm"/>
    <property type="evidence" value="ECO:0007669"/>
    <property type="project" value="InterPro"/>
</dbReference>
<evidence type="ECO:0000313" key="3">
    <source>
        <dbReference type="Proteomes" id="UP000732858"/>
    </source>
</evidence>
<dbReference type="CDD" id="cd07067">
    <property type="entry name" value="HP_PGM_like"/>
    <property type="match status" value="1"/>
</dbReference>
<evidence type="ECO:0000313" key="2">
    <source>
        <dbReference type="EMBL" id="MBV6547222.1"/>
    </source>
</evidence>
<evidence type="ECO:0000313" key="4">
    <source>
        <dbReference type="Proteomes" id="UP001196379"/>
    </source>
</evidence>
<sequence>MKIWVMRHGEAGFNATSDSQRTLTENGEMMAYTQGQWLGKRLLDQSIIFDKIIVSPYVRTQQTAEHLCQGMQAVGYMQSFANIIETWQGITPSGDPDNVLDYLSFLNEEGAKHILIVSHLPLVFDLVQHLTQHQQSVHFYPAVIAEVDWNSKTGHLITTAFPTK</sequence>
<dbReference type="InterPro" id="IPR029033">
    <property type="entry name" value="His_PPase_superfam"/>
</dbReference>
<dbReference type="SMART" id="SM00855">
    <property type="entry name" value="PGAM"/>
    <property type="match status" value="1"/>
</dbReference>
<dbReference type="InterPro" id="IPR004449">
    <property type="entry name" value="SixA"/>
</dbReference>
<reference evidence="2 4" key="1">
    <citation type="journal article" date="2021" name="Mol. Ecol.">
        <title>Polar bear-adapted Ursidibacter maritimus are remarkably conserved after generations in captivity.</title>
        <authorList>
            <person name="Espinosa-Gongora C."/>
            <person name="Hansen M.J."/>
            <person name="Bertelsen M.F."/>
            <person name="Bojesen A.M."/>
        </authorList>
    </citation>
    <scope>NUCLEOTIDE SEQUENCE</scope>
    <source>
        <strain evidence="2">Pb43105x</strain>
        <strain evidence="1 4">Pb43106</strain>
    </source>
</reference>
<name>A0A949T8J7_9PAST</name>
<dbReference type="Proteomes" id="UP000732858">
    <property type="component" value="Unassembled WGS sequence"/>
</dbReference>
<dbReference type="SUPFAM" id="SSF53254">
    <property type="entry name" value="Phosphoglycerate mutase-like"/>
    <property type="match status" value="1"/>
</dbReference>
<accession>A0A949T8J7</accession>
<dbReference type="InterPro" id="IPR013078">
    <property type="entry name" value="His_Pase_superF_clade-1"/>
</dbReference>
<gene>
    <name evidence="2" type="primary">sixA</name>
    <name evidence="1" type="ORF">HT657_05520</name>
    <name evidence="2" type="ORF">HT672_08030</name>
</gene>
<proteinExistence type="predicted"/>
<protein>
    <submittedName>
        <fullName evidence="2">Phosphohistidine phosphatase SixA</fullName>
    </submittedName>
</protein>
<keyword evidence="4" id="KW-1185">Reference proteome</keyword>
<dbReference type="OrthoDB" id="92610at2"/>
<evidence type="ECO:0000313" key="1">
    <source>
        <dbReference type="EMBL" id="MBV6531595.1"/>
    </source>
</evidence>
<dbReference type="GO" id="GO:0101006">
    <property type="term" value="F:protein histidine phosphatase activity"/>
    <property type="evidence" value="ECO:0007669"/>
    <property type="project" value="InterPro"/>
</dbReference>